<dbReference type="CDD" id="cd21152">
    <property type="entry name" value="PUA_TruB_bacterial"/>
    <property type="match status" value="1"/>
</dbReference>
<evidence type="ECO:0000313" key="8">
    <source>
        <dbReference type="EMBL" id="TET44102.1"/>
    </source>
</evidence>
<evidence type="ECO:0000259" key="7">
    <source>
        <dbReference type="Pfam" id="PF09157"/>
    </source>
</evidence>
<comment type="catalytic activity">
    <reaction evidence="1 5">
        <text>uridine(55) in tRNA = pseudouridine(55) in tRNA</text>
        <dbReference type="Rhea" id="RHEA:42532"/>
        <dbReference type="Rhea" id="RHEA-COMP:10101"/>
        <dbReference type="Rhea" id="RHEA-COMP:10102"/>
        <dbReference type="ChEBI" id="CHEBI:65314"/>
        <dbReference type="ChEBI" id="CHEBI:65315"/>
        <dbReference type="EC" id="5.4.99.25"/>
    </reaction>
</comment>
<dbReference type="PANTHER" id="PTHR13767:SF2">
    <property type="entry name" value="PSEUDOURIDYLATE SYNTHASE TRUB1"/>
    <property type="match status" value="1"/>
</dbReference>
<dbReference type="EC" id="5.4.99.25" evidence="5"/>
<proteinExistence type="inferred from homology"/>
<dbReference type="InterPro" id="IPR014780">
    <property type="entry name" value="tRNA_psdUridine_synth_TruB"/>
</dbReference>
<accession>A0A523UNH8</accession>
<organism evidence="8 9">
    <name type="scientific">candidate division TA06 bacterium</name>
    <dbReference type="NCBI Taxonomy" id="2250710"/>
    <lineage>
        <taxon>Bacteria</taxon>
        <taxon>Bacteria division TA06</taxon>
    </lineage>
</organism>
<evidence type="ECO:0000256" key="2">
    <source>
        <dbReference type="ARBA" id="ARBA00005642"/>
    </source>
</evidence>
<comment type="function">
    <text evidence="5">Responsible for synthesis of pseudouridine from uracil-55 in the psi GC loop of transfer RNAs.</text>
</comment>
<dbReference type="Pfam" id="PF09157">
    <property type="entry name" value="TruB-C_2"/>
    <property type="match status" value="1"/>
</dbReference>
<sequence length="303" mass="33644">MRRGRYFPFFFSPEVSLEGLLNINKKRGVASFDVVQKVRKLSGKRKVGHTGILDRAASGVLVVLSGRATKIIRFFSEDDKEYVGTVRLGAATETDDSTGRVVKRAEVRGITVDLISNVLDSFKGEIEQIPPTYSCIKVGGRRLHELAREGTPPAVPARRVQIRDLEMVDFEDGDIKIRVVCSKGTYIRALARDIGDKLGCLGHLHNLVRLRVGENLLKNSIDIDMVSGIEEHLMTMKDALRRFPIVNLGTKDSSSFKFGQMVEFDHPGCGSEARLVRVCDARENLIAVGRIEKGMLIPLRVLA</sequence>
<dbReference type="Gene3D" id="3.30.2350.10">
    <property type="entry name" value="Pseudouridine synthase"/>
    <property type="match status" value="1"/>
</dbReference>
<comment type="caution">
    <text evidence="8">The sequence shown here is derived from an EMBL/GenBank/DDBJ whole genome shotgun (WGS) entry which is preliminary data.</text>
</comment>
<feature type="active site" description="Nucleophile" evidence="5">
    <location>
        <position position="54"/>
    </location>
</feature>
<dbReference type="PANTHER" id="PTHR13767">
    <property type="entry name" value="TRNA-PSEUDOURIDINE SYNTHASE"/>
    <property type="match status" value="1"/>
</dbReference>
<dbReference type="GO" id="GO:0003723">
    <property type="term" value="F:RNA binding"/>
    <property type="evidence" value="ECO:0007669"/>
    <property type="project" value="InterPro"/>
</dbReference>
<reference evidence="8 9" key="1">
    <citation type="submission" date="2019-03" db="EMBL/GenBank/DDBJ databases">
        <title>Metabolic potential of uncultured bacteria and archaea associated with petroleum seepage in deep-sea sediments.</title>
        <authorList>
            <person name="Dong X."/>
            <person name="Hubert C."/>
        </authorList>
    </citation>
    <scope>NUCLEOTIDE SEQUENCE [LARGE SCALE GENOMIC DNA]</scope>
    <source>
        <strain evidence="8">E44_bin18</strain>
    </source>
</reference>
<dbReference type="Pfam" id="PF01509">
    <property type="entry name" value="TruB_N"/>
    <property type="match status" value="1"/>
</dbReference>
<evidence type="ECO:0000259" key="6">
    <source>
        <dbReference type="Pfam" id="PF01509"/>
    </source>
</evidence>
<feature type="domain" description="Pseudouridine synthase II N-terminal" evidence="6">
    <location>
        <begin position="39"/>
        <end position="187"/>
    </location>
</feature>
<dbReference type="Proteomes" id="UP000315525">
    <property type="component" value="Unassembled WGS sequence"/>
</dbReference>
<evidence type="ECO:0000256" key="4">
    <source>
        <dbReference type="ARBA" id="ARBA00023235"/>
    </source>
</evidence>
<gene>
    <name evidence="5 8" type="primary">truB</name>
    <name evidence="8" type="ORF">E3J62_11275</name>
</gene>
<dbReference type="SUPFAM" id="SSF55120">
    <property type="entry name" value="Pseudouridine synthase"/>
    <property type="match status" value="1"/>
</dbReference>
<dbReference type="InterPro" id="IPR015240">
    <property type="entry name" value="tRNA_sdUridine_synth_fam1_C"/>
</dbReference>
<evidence type="ECO:0000256" key="1">
    <source>
        <dbReference type="ARBA" id="ARBA00000385"/>
    </source>
</evidence>
<keyword evidence="3 5" id="KW-0819">tRNA processing</keyword>
<comment type="similarity">
    <text evidence="2 5">Belongs to the pseudouridine synthase TruB family. Type 1 subfamily.</text>
</comment>
<feature type="domain" description="tRNA pseudouridine synthase II TruB subfamily 1 C-terminal" evidence="7">
    <location>
        <begin position="244"/>
        <end position="302"/>
    </location>
</feature>
<evidence type="ECO:0000256" key="5">
    <source>
        <dbReference type="HAMAP-Rule" id="MF_01080"/>
    </source>
</evidence>
<evidence type="ECO:0000313" key="9">
    <source>
        <dbReference type="Proteomes" id="UP000315525"/>
    </source>
</evidence>
<dbReference type="NCBIfam" id="TIGR00431">
    <property type="entry name" value="TruB"/>
    <property type="match status" value="1"/>
</dbReference>
<dbReference type="HAMAP" id="MF_01080">
    <property type="entry name" value="TruB_bact"/>
    <property type="match status" value="1"/>
</dbReference>
<dbReference type="GO" id="GO:0031119">
    <property type="term" value="P:tRNA pseudouridine synthesis"/>
    <property type="evidence" value="ECO:0007669"/>
    <property type="project" value="UniProtKB-UniRule"/>
</dbReference>
<dbReference type="GO" id="GO:0160148">
    <property type="term" value="F:tRNA pseudouridine(55) synthase activity"/>
    <property type="evidence" value="ECO:0007669"/>
    <property type="project" value="UniProtKB-EC"/>
</dbReference>
<dbReference type="InterPro" id="IPR002501">
    <property type="entry name" value="PsdUridine_synth_N"/>
</dbReference>
<protein>
    <recommendedName>
        <fullName evidence="5">tRNA pseudouridine synthase B</fullName>
        <ecNumber evidence="5">5.4.99.25</ecNumber>
    </recommendedName>
    <alternativeName>
        <fullName evidence="5">tRNA pseudouridine(55) synthase</fullName>
        <shortName evidence="5">Psi55 synthase</shortName>
    </alternativeName>
    <alternativeName>
        <fullName evidence="5">tRNA pseudouridylate synthase</fullName>
    </alternativeName>
    <alternativeName>
        <fullName evidence="5">tRNA-uridine isomerase</fullName>
    </alternativeName>
</protein>
<dbReference type="EMBL" id="SOJN01000138">
    <property type="protein sequence ID" value="TET44102.1"/>
    <property type="molecule type" value="Genomic_DNA"/>
</dbReference>
<name>A0A523UNH8_UNCT6</name>
<dbReference type="CDD" id="cd02573">
    <property type="entry name" value="PseudoU_synth_EcTruB"/>
    <property type="match status" value="1"/>
</dbReference>
<dbReference type="InterPro" id="IPR020103">
    <property type="entry name" value="PsdUridine_synth_cat_dom_sf"/>
</dbReference>
<keyword evidence="4 5" id="KW-0413">Isomerase</keyword>
<dbReference type="AlphaFoldDB" id="A0A523UNH8"/>
<dbReference type="GO" id="GO:1990481">
    <property type="term" value="P:mRNA pseudouridine synthesis"/>
    <property type="evidence" value="ECO:0007669"/>
    <property type="project" value="TreeGrafter"/>
</dbReference>
<evidence type="ECO:0000256" key="3">
    <source>
        <dbReference type="ARBA" id="ARBA00022694"/>
    </source>
</evidence>